<keyword evidence="4" id="KW-0539">Nucleus</keyword>
<organism evidence="8 9">
    <name type="scientific">Apiospora hydei</name>
    <dbReference type="NCBI Taxonomy" id="1337664"/>
    <lineage>
        <taxon>Eukaryota</taxon>
        <taxon>Fungi</taxon>
        <taxon>Dikarya</taxon>
        <taxon>Ascomycota</taxon>
        <taxon>Pezizomycotina</taxon>
        <taxon>Sordariomycetes</taxon>
        <taxon>Xylariomycetidae</taxon>
        <taxon>Amphisphaeriales</taxon>
        <taxon>Apiosporaceae</taxon>
        <taxon>Apiospora</taxon>
    </lineage>
</organism>
<evidence type="ECO:0000313" key="8">
    <source>
        <dbReference type="EMBL" id="KAK8080006.1"/>
    </source>
</evidence>
<feature type="compositionally biased region" description="Basic and acidic residues" evidence="5">
    <location>
        <begin position="607"/>
        <end position="632"/>
    </location>
</feature>
<feature type="compositionally biased region" description="Acidic residues" evidence="5">
    <location>
        <begin position="151"/>
        <end position="172"/>
    </location>
</feature>
<evidence type="ECO:0000256" key="5">
    <source>
        <dbReference type="SAM" id="MobiDB-lite"/>
    </source>
</evidence>
<dbReference type="InterPro" id="IPR056750">
    <property type="entry name" value="RRM_ESF1"/>
</dbReference>
<evidence type="ECO:0000256" key="2">
    <source>
        <dbReference type="ARBA" id="ARBA00009087"/>
    </source>
</evidence>
<proteinExistence type="inferred from homology"/>
<dbReference type="PANTHER" id="PTHR12202">
    <property type="entry name" value="ESF1 HOMOLOG"/>
    <property type="match status" value="1"/>
</dbReference>
<sequence>MVVIPSPIFCFWHWEGNRSAAGIGGGAVARSWINGHGGVTKSSALTALAEMCRLHWAASLQGELSKMVKKTQKAGSGSGKGSAITDSRFANFQTDERFRLPSRKLGKTKVDSRFSKVLKDDEFTAAATVDRYGRKLKADSKKEALKKLYEASDDEDDEDDIKDVEVEDDEVVEKELKKASKNYDPARGGGFSSSESESDSESDEEEEETAAEASTKASSSMQRLRDEEADVETGEVTSRLAVVNMDWDHVKSQDLMALFSSFVPKGGKIERISIYPSEFGKGRIEREELEGPPKEIFKKKADSEDEESEDEPEDSDEDEDEKIKQDLLQEEDADDFNSDALRKYQLDRLRYYYAVVDCNNEACAESIYQATDGTEYQTTSNFLDLRFIPDGVTFDDEPRDSCTEVPASYRPTEYVTDALQHSKVKLTWDMHPEEASRKEDIKRAFTGSRSDIQENDLRAYLASDSEDSDAGADGFEADDGTPADAPKLSKKELARQRMREALGLGAETSAKSSKKEPTGEMEMTFTTGDFGGGETKTDAPEDETTVERYMRKERERKAAKKDKSLSKRDGAKPTEAPKENTEQDGDLGFDDPFFTTEGPVKVSKTSQKKEERLKKRAQKEAEATEDAAEKARLQKLMTDDATGAAEHLDHFDMNEIARAEKQKNKKNKKKHKSKKKDGAEDRGGLQQDFEMDVADERFKKVFESHEFAIDPSDPKFQATPGMKKLLQERRKRTTGEEEKSDRSNKKARRN</sequence>
<feature type="domain" description="ESF1 RRM" evidence="7">
    <location>
        <begin position="237"/>
        <end position="403"/>
    </location>
</feature>
<feature type="compositionally biased region" description="Basic and acidic residues" evidence="5">
    <location>
        <begin position="535"/>
        <end position="581"/>
    </location>
</feature>
<evidence type="ECO:0000256" key="1">
    <source>
        <dbReference type="ARBA" id="ARBA00004604"/>
    </source>
</evidence>
<feature type="region of interest" description="Disordered" evidence="5">
    <location>
        <begin position="150"/>
        <end position="238"/>
    </location>
</feature>
<feature type="region of interest" description="Disordered" evidence="5">
    <location>
        <begin position="283"/>
        <end position="331"/>
    </location>
</feature>
<dbReference type="GeneID" id="92045199"/>
<protein>
    <recommendedName>
        <fullName evidence="10">NUC153 domain-containing protein</fullName>
    </recommendedName>
</protein>
<feature type="compositionally biased region" description="Acidic residues" evidence="5">
    <location>
        <begin position="464"/>
        <end position="481"/>
    </location>
</feature>
<evidence type="ECO:0000256" key="4">
    <source>
        <dbReference type="ARBA" id="ARBA00023242"/>
    </source>
</evidence>
<dbReference type="PANTHER" id="PTHR12202:SF0">
    <property type="entry name" value="ESF1 HOMOLOG"/>
    <property type="match status" value="1"/>
</dbReference>
<feature type="compositionally biased region" description="Low complexity" evidence="5">
    <location>
        <begin position="211"/>
        <end position="220"/>
    </location>
</feature>
<feature type="compositionally biased region" description="Acidic residues" evidence="5">
    <location>
        <begin position="196"/>
        <end position="210"/>
    </location>
</feature>
<feature type="compositionally biased region" description="Basic and acidic residues" evidence="5">
    <location>
        <begin position="487"/>
        <end position="500"/>
    </location>
</feature>
<feature type="compositionally biased region" description="Acidic residues" evidence="5">
    <location>
        <begin position="303"/>
        <end position="320"/>
    </location>
</feature>
<evidence type="ECO:0000259" key="7">
    <source>
        <dbReference type="Pfam" id="PF25121"/>
    </source>
</evidence>
<comment type="caution">
    <text evidence="8">The sequence shown here is derived from an EMBL/GenBank/DDBJ whole genome shotgun (WGS) entry which is preliminary data.</text>
</comment>
<name>A0ABR1W948_9PEZI</name>
<dbReference type="InterPro" id="IPR012580">
    <property type="entry name" value="NUC153"/>
</dbReference>
<accession>A0ABR1W948</accession>
<gene>
    <name evidence="8" type="ORF">PG997_007824</name>
</gene>
<reference evidence="8 9" key="1">
    <citation type="submission" date="2023-01" db="EMBL/GenBank/DDBJ databases">
        <title>Analysis of 21 Apiospora genomes using comparative genomics revels a genus with tremendous synthesis potential of carbohydrate active enzymes and secondary metabolites.</title>
        <authorList>
            <person name="Sorensen T."/>
        </authorList>
    </citation>
    <scope>NUCLEOTIDE SEQUENCE [LARGE SCALE GENOMIC DNA]</scope>
    <source>
        <strain evidence="8 9">CBS 114990</strain>
    </source>
</reference>
<keyword evidence="9" id="KW-1185">Reference proteome</keyword>
<dbReference type="RefSeq" id="XP_066667481.1">
    <property type="nucleotide sequence ID" value="XM_066812139.1"/>
</dbReference>
<dbReference type="Proteomes" id="UP001433268">
    <property type="component" value="Unassembled WGS sequence"/>
</dbReference>
<evidence type="ECO:0008006" key="10">
    <source>
        <dbReference type="Google" id="ProtNLM"/>
    </source>
</evidence>
<feature type="region of interest" description="Disordered" evidence="5">
    <location>
        <begin position="706"/>
        <end position="750"/>
    </location>
</feature>
<feature type="compositionally biased region" description="Basic residues" evidence="5">
    <location>
        <begin position="663"/>
        <end position="675"/>
    </location>
</feature>
<dbReference type="Pfam" id="PF25121">
    <property type="entry name" value="RRM_ESF1"/>
    <property type="match status" value="1"/>
</dbReference>
<dbReference type="Pfam" id="PF08159">
    <property type="entry name" value="NUC153"/>
    <property type="match status" value="1"/>
</dbReference>
<evidence type="ECO:0000256" key="3">
    <source>
        <dbReference type="ARBA" id="ARBA00023054"/>
    </source>
</evidence>
<evidence type="ECO:0000259" key="6">
    <source>
        <dbReference type="Pfam" id="PF08159"/>
    </source>
</evidence>
<dbReference type="InterPro" id="IPR039754">
    <property type="entry name" value="Esf1"/>
</dbReference>
<feature type="compositionally biased region" description="Basic and acidic residues" evidence="5">
    <location>
        <begin position="283"/>
        <end position="302"/>
    </location>
</feature>
<feature type="domain" description="NUC153" evidence="6">
    <location>
        <begin position="695"/>
        <end position="723"/>
    </location>
</feature>
<dbReference type="EMBL" id="JAQQWN010000006">
    <property type="protein sequence ID" value="KAK8080006.1"/>
    <property type="molecule type" value="Genomic_DNA"/>
</dbReference>
<comment type="similarity">
    <text evidence="2">Belongs to the ESF1 family.</text>
</comment>
<feature type="compositionally biased region" description="Basic and acidic residues" evidence="5">
    <location>
        <begin position="646"/>
        <end position="662"/>
    </location>
</feature>
<comment type="subcellular location">
    <subcellularLocation>
        <location evidence="1">Nucleus</location>
        <location evidence="1">Nucleolus</location>
    </subcellularLocation>
</comment>
<feature type="region of interest" description="Disordered" evidence="5">
    <location>
        <begin position="463"/>
        <end position="691"/>
    </location>
</feature>
<evidence type="ECO:0000313" key="9">
    <source>
        <dbReference type="Proteomes" id="UP001433268"/>
    </source>
</evidence>
<feature type="compositionally biased region" description="Basic and acidic residues" evidence="5">
    <location>
        <begin position="725"/>
        <end position="744"/>
    </location>
</feature>
<keyword evidence="3" id="KW-0175">Coiled coil</keyword>